<dbReference type="RefSeq" id="XP_028488082.1">
    <property type="nucleotide sequence ID" value="XM_028625767.1"/>
</dbReference>
<feature type="transmembrane region" description="Helical" evidence="1">
    <location>
        <begin position="107"/>
        <end position="129"/>
    </location>
</feature>
<organism evidence="2 3">
    <name type="scientific">Byssochlamys spectabilis</name>
    <name type="common">Paecilomyces variotii</name>
    <dbReference type="NCBI Taxonomy" id="264951"/>
    <lineage>
        <taxon>Eukaryota</taxon>
        <taxon>Fungi</taxon>
        <taxon>Dikarya</taxon>
        <taxon>Ascomycota</taxon>
        <taxon>Pezizomycotina</taxon>
        <taxon>Eurotiomycetes</taxon>
        <taxon>Eurotiomycetidae</taxon>
        <taxon>Eurotiales</taxon>
        <taxon>Thermoascaceae</taxon>
        <taxon>Paecilomyces</taxon>
    </lineage>
</organism>
<keyword evidence="3" id="KW-1185">Reference proteome</keyword>
<keyword evidence="1" id="KW-0472">Membrane</keyword>
<reference evidence="2 3" key="1">
    <citation type="journal article" date="2018" name="Front. Microbiol.">
        <title>Genomic and genetic insights into a cosmopolitan fungus, Paecilomyces variotii (Eurotiales).</title>
        <authorList>
            <person name="Urquhart A.S."/>
            <person name="Mondo S.J."/>
            <person name="Makela M.R."/>
            <person name="Hane J.K."/>
            <person name="Wiebenga A."/>
            <person name="He G."/>
            <person name="Mihaltcheva S."/>
            <person name="Pangilinan J."/>
            <person name="Lipzen A."/>
            <person name="Barry K."/>
            <person name="de Vries R.P."/>
            <person name="Grigoriev I.V."/>
            <person name="Idnurm A."/>
        </authorList>
    </citation>
    <scope>NUCLEOTIDE SEQUENCE [LARGE SCALE GENOMIC DNA]</scope>
    <source>
        <strain evidence="2 3">CBS 101075</strain>
    </source>
</reference>
<name>A0A443I300_BYSSP</name>
<evidence type="ECO:0000313" key="2">
    <source>
        <dbReference type="EMBL" id="RWQ98437.1"/>
    </source>
</evidence>
<dbReference type="AlphaFoldDB" id="A0A443I300"/>
<evidence type="ECO:0000313" key="3">
    <source>
        <dbReference type="Proteomes" id="UP000283841"/>
    </source>
</evidence>
<proteinExistence type="predicted"/>
<sequence length="139" mass="16301">MLSFLIICRWRFCVCDFIDRGGARVSPGVSYIFLFTFIPQRPVYRSPASRLVTSVSCASHSFLFFLFFFASYPQCVFRSLYPFAVYRARRGKLLHWRSFASTEVAHFRWPVSFIPSFCVVSIYCIHFPVHSFTPSPLYY</sequence>
<accession>A0A443I300</accession>
<protein>
    <submittedName>
        <fullName evidence="2">Uncharacterized protein</fullName>
    </submittedName>
</protein>
<feature type="transmembrane region" description="Helical" evidence="1">
    <location>
        <begin position="62"/>
        <end position="86"/>
    </location>
</feature>
<dbReference type="VEuPathDB" id="FungiDB:C8Q69DRAFT_171755"/>
<gene>
    <name evidence="2" type="ORF">C8Q69DRAFT_171755</name>
</gene>
<dbReference type="GeneID" id="39595044"/>
<keyword evidence="1" id="KW-1133">Transmembrane helix</keyword>
<evidence type="ECO:0000256" key="1">
    <source>
        <dbReference type="SAM" id="Phobius"/>
    </source>
</evidence>
<dbReference type="Proteomes" id="UP000283841">
    <property type="component" value="Unassembled WGS sequence"/>
</dbReference>
<comment type="caution">
    <text evidence="2">The sequence shown here is derived from an EMBL/GenBank/DDBJ whole genome shotgun (WGS) entry which is preliminary data.</text>
</comment>
<keyword evidence="1" id="KW-0812">Transmembrane</keyword>
<dbReference type="EMBL" id="RCNU01000002">
    <property type="protein sequence ID" value="RWQ98437.1"/>
    <property type="molecule type" value="Genomic_DNA"/>
</dbReference>